<protein>
    <submittedName>
        <fullName evidence="1">MmcQ/YjbR family DNA-binding protein</fullName>
    </submittedName>
</protein>
<dbReference type="InterPro" id="IPR007351">
    <property type="entry name" value="YjbR"/>
</dbReference>
<dbReference type="Proteomes" id="UP000500870">
    <property type="component" value="Chromosome 1"/>
</dbReference>
<proteinExistence type="predicted"/>
<organism evidence="1 2">
    <name type="scientific">Agrobacterium pusense</name>
    <dbReference type="NCBI Taxonomy" id="648995"/>
    <lineage>
        <taxon>Bacteria</taxon>
        <taxon>Pseudomonadati</taxon>
        <taxon>Pseudomonadota</taxon>
        <taxon>Alphaproteobacteria</taxon>
        <taxon>Hyphomicrobiales</taxon>
        <taxon>Rhizobiaceae</taxon>
        <taxon>Rhizobium/Agrobacterium group</taxon>
        <taxon>Agrobacterium</taxon>
    </lineage>
</organism>
<dbReference type="PANTHER" id="PTHR35145:SF1">
    <property type="entry name" value="CYTOPLASMIC PROTEIN"/>
    <property type="match status" value="1"/>
</dbReference>
<keyword evidence="1" id="KW-0238">DNA-binding</keyword>
<dbReference type="InterPro" id="IPR038056">
    <property type="entry name" value="YjbR-like_sf"/>
</dbReference>
<dbReference type="RefSeq" id="WP_004439515.1">
    <property type="nucleotide sequence ID" value="NZ_CP039894.1"/>
</dbReference>
<evidence type="ECO:0000313" key="2">
    <source>
        <dbReference type="Proteomes" id="UP000500870"/>
    </source>
</evidence>
<name>A0A1L9CXR8_9HYPH</name>
<dbReference type="InterPro" id="IPR058532">
    <property type="entry name" value="YjbR/MT2646/Rv2570-like"/>
</dbReference>
<evidence type="ECO:0000313" key="1">
    <source>
        <dbReference type="EMBL" id="QIX22136.1"/>
    </source>
</evidence>
<reference evidence="1 2" key="1">
    <citation type="submission" date="2020-04" db="EMBL/GenBank/DDBJ databases">
        <title>FDA dAtabase for Regulatory Grade micrObial Sequences (FDA-ARGOS): Supporting development and validation of Infectious Disease Dx tests.</title>
        <authorList>
            <person name="Sciortino C."/>
            <person name="Tallon L."/>
            <person name="Sadzewicz L."/>
            <person name="Vavikolanu K."/>
            <person name="Mehta A."/>
            <person name="Aluvathingal J."/>
            <person name="Nadendla S."/>
            <person name="Nandy P."/>
            <person name="Geyer C."/>
            <person name="Yan Y."/>
            <person name="Sichtig H."/>
        </authorList>
    </citation>
    <scope>NUCLEOTIDE SEQUENCE [LARGE SCALE GENOMIC DNA]</scope>
    <source>
        <strain evidence="1 2">FDAARGOS_633</strain>
    </source>
</reference>
<gene>
    <name evidence="1" type="ORF">FOB41_13750</name>
</gene>
<accession>A0A1L9CXR8</accession>
<dbReference type="EMBL" id="CP050898">
    <property type="protein sequence ID" value="QIX22136.1"/>
    <property type="molecule type" value="Genomic_DNA"/>
</dbReference>
<dbReference type="AlphaFoldDB" id="A0A1L9CXR8"/>
<dbReference type="SUPFAM" id="SSF142906">
    <property type="entry name" value="YjbR-like"/>
    <property type="match status" value="1"/>
</dbReference>
<dbReference type="Pfam" id="PF04237">
    <property type="entry name" value="YjbR"/>
    <property type="match status" value="1"/>
</dbReference>
<dbReference type="Gene3D" id="3.90.1150.30">
    <property type="match status" value="1"/>
</dbReference>
<dbReference type="PANTHER" id="PTHR35145">
    <property type="entry name" value="CYTOPLASMIC PROTEIN-RELATED"/>
    <property type="match status" value="1"/>
</dbReference>
<dbReference type="GO" id="GO:0003677">
    <property type="term" value="F:DNA binding"/>
    <property type="evidence" value="ECO:0007669"/>
    <property type="project" value="UniProtKB-KW"/>
</dbReference>
<dbReference type="GeneID" id="61456382"/>
<sequence length="124" mass="14232">MTIFDRKTFDRMLGEWPGVRFVDQWDSHVAKVGDKVFAVLGEREDWRLVVKCSEESFEILTALEGIAQAPYFAKRKWISIADHSPLEREEVEHYVRRSYELVAAGLTKKLRGELGIVIDPAPAL</sequence>